<name>A0A6G9IF00_9VIRI</name>
<evidence type="ECO:0000313" key="1">
    <source>
        <dbReference type="EMBL" id="QIQ23039.1"/>
    </source>
</evidence>
<geneLocation type="mitochondrion" evidence="1"/>
<dbReference type="RefSeq" id="YP_009755761.1">
    <property type="nucleotide sequence ID" value="NC_046951.1"/>
</dbReference>
<proteinExistence type="predicted"/>
<organism evidence="1">
    <name type="scientific">Gonatozygon brebissonii</name>
    <dbReference type="NCBI Taxonomy" id="184482"/>
    <lineage>
        <taxon>Eukaryota</taxon>
        <taxon>Viridiplantae</taxon>
        <taxon>Streptophyta</taxon>
        <taxon>Zygnematophyceae</taxon>
        <taxon>Zygnematophycidae</taxon>
        <taxon>Desmidiales</taxon>
        <taxon>Gonatozygaceae</taxon>
        <taxon>Gonatozygon</taxon>
    </lineage>
</organism>
<sequence>MAEELPGFLNWVMEVDKATVTKILKNLALTPSFMSARDQAKEISNPLLRWIKEEIISGEGSFLGFKSGEGIRAEHELSRRQALYPTYERWSARQGIRPLAHTVFSEVLLRTLKDLNYPSEKIRKNQGIFVTGIKVREGVYDRDYRFGAPLVTDHSYETSQRLETSQLEYPPRDTSKTILLYPKILPNNFLGNVDSSTTEEESVRGSYPLTGSKVPLWKQMGYFGKEDSLYGQPNYVEYFKLLEKTP</sequence>
<gene>
    <name evidence="1" type="primary">orf488</name>
</gene>
<dbReference type="AlphaFoldDB" id="A0A6G9IF00"/>
<protein>
    <submittedName>
        <fullName evidence="1">Primase</fullName>
    </submittedName>
</protein>
<dbReference type="GeneID" id="54116125"/>
<reference evidence="1" key="1">
    <citation type="submission" date="2019-03" db="EMBL/GenBank/DDBJ databases">
        <authorList>
            <person name="Cox C."/>
        </authorList>
    </citation>
    <scope>NUCLEOTIDE SEQUENCE</scope>
</reference>
<keyword evidence="1" id="KW-0496">Mitochondrion</keyword>
<dbReference type="EMBL" id="MK720950">
    <property type="protein sequence ID" value="QIQ23039.1"/>
    <property type="molecule type" value="Genomic_DNA"/>
</dbReference>
<accession>A0A6G9IF00</accession>